<accession>A0A2H3RHN7</accession>
<gene>
    <name evidence="1" type="ORF">C2S_7034</name>
</gene>
<name>A0A2H3RHN7_FUSFU</name>
<proteinExistence type="predicted"/>
<protein>
    <submittedName>
        <fullName evidence="1">Uncharacterized protein</fullName>
    </submittedName>
</protein>
<dbReference type="OrthoDB" id="10290042at2759"/>
<dbReference type="EMBL" id="CABFJX010000212">
    <property type="protein sequence ID" value="VTT67606.1"/>
    <property type="molecule type" value="Genomic_DNA"/>
</dbReference>
<evidence type="ECO:0000313" key="2">
    <source>
        <dbReference type="Proteomes" id="UP000760494"/>
    </source>
</evidence>
<evidence type="ECO:0000313" key="1">
    <source>
        <dbReference type="EMBL" id="VTT67606.1"/>
    </source>
</evidence>
<sequence length="61" mass="7531">MAHTCVVSDYLYWKLKLTRTAYKSVQKSYSMREKKAQWRFDDQERQTNLHLRIGEYELTVW</sequence>
<comment type="caution">
    <text evidence="1">The sequence shown here is derived from an EMBL/GenBank/DDBJ whole genome shotgun (WGS) entry which is preliminary data.</text>
</comment>
<dbReference type="AlphaFoldDB" id="A0A2H3RHN7"/>
<dbReference type="Proteomes" id="UP000760494">
    <property type="component" value="Unassembled WGS sequence"/>
</dbReference>
<reference evidence="1" key="1">
    <citation type="submission" date="2019-05" db="EMBL/GenBank/DDBJ databases">
        <authorList>
            <person name="Piombo E."/>
        </authorList>
    </citation>
    <scope>NUCLEOTIDE SEQUENCE</scope>
    <source>
        <strain evidence="1">C2S</strain>
    </source>
</reference>
<organism evidence="1 2">
    <name type="scientific">Fusarium fujikuroi</name>
    <name type="common">Bakanae and foot rot disease fungus</name>
    <name type="synonym">Gibberella fujikuroi</name>
    <dbReference type="NCBI Taxonomy" id="5127"/>
    <lineage>
        <taxon>Eukaryota</taxon>
        <taxon>Fungi</taxon>
        <taxon>Dikarya</taxon>
        <taxon>Ascomycota</taxon>
        <taxon>Pezizomycotina</taxon>
        <taxon>Sordariomycetes</taxon>
        <taxon>Hypocreomycetidae</taxon>
        <taxon>Hypocreales</taxon>
        <taxon>Nectriaceae</taxon>
        <taxon>Fusarium</taxon>
        <taxon>Fusarium fujikuroi species complex</taxon>
    </lineage>
</organism>